<organism evidence="2 3">
    <name type="scientific">Anolis carolinensis</name>
    <name type="common">Green anole</name>
    <name type="synonym">American chameleon</name>
    <dbReference type="NCBI Taxonomy" id="28377"/>
    <lineage>
        <taxon>Eukaryota</taxon>
        <taxon>Metazoa</taxon>
        <taxon>Chordata</taxon>
        <taxon>Craniata</taxon>
        <taxon>Vertebrata</taxon>
        <taxon>Euteleostomi</taxon>
        <taxon>Lepidosauria</taxon>
        <taxon>Squamata</taxon>
        <taxon>Bifurcata</taxon>
        <taxon>Unidentata</taxon>
        <taxon>Episquamata</taxon>
        <taxon>Toxicofera</taxon>
        <taxon>Iguania</taxon>
        <taxon>Dactyloidae</taxon>
        <taxon>Anolis</taxon>
    </lineage>
</organism>
<evidence type="ECO:0000256" key="1">
    <source>
        <dbReference type="SAM" id="SignalP"/>
    </source>
</evidence>
<proteinExistence type="predicted"/>
<dbReference type="Ensembl" id="ENSACAT00000052717.1">
    <property type="protein sequence ID" value="ENSACAP00000033331.1"/>
    <property type="gene ID" value="ENSACAG00000041102.1"/>
</dbReference>
<feature type="signal peptide" evidence="1">
    <location>
        <begin position="1"/>
        <end position="20"/>
    </location>
</feature>
<evidence type="ECO:0000313" key="3">
    <source>
        <dbReference type="Proteomes" id="UP000001646"/>
    </source>
</evidence>
<reference evidence="2" key="2">
    <citation type="submission" date="2025-08" db="UniProtKB">
        <authorList>
            <consortium name="Ensembl"/>
        </authorList>
    </citation>
    <scope>IDENTIFICATION</scope>
</reference>
<reference evidence="2" key="1">
    <citation type="submission" date="2009-12" db="EMBL/GenBank/DDBJ databases">
        <title>The Genome Sequence of Anolis carolinensis (Green Anole Lizard).</title>
        <authorList>
            <consortium name="The Genome Sequencing Platform"/>
            <person name="Di Palma F."/>
            <person name="Alfoldi J."/>
            <person name="Heiman D."/>
            <person name="Young S."/>
            <person name="Grabherr M."/>
            <person name="Johnson J."/>
            <person name="Lander E.S."/>
            <person name="Lindblad-Toh K."/>
        </authorList>
    </citation>
    <scope>NUCLEOTIDE SEQUENCE [LARGE SCALE GENOMIC DNA]</scope>
    <source>
        <strain evidence="2">JBL SC #1</strain>
    </source>
</reference>
<feature type="chain" id="PRO_5032858143" evidence="1">
    <location>
        <begin position="21"/>
        <end position="69"/>
    </location>
</feature>
<dbReference type="AlphaFoldDB" id="A0A803TDP1"/>
<evidence type="ECO:0000313" key="2">
    <source>
        <dbReference type="Ensembl" id="ENSACAP00000033331.1"/>
    </source>
</evidence>
<reference evidence="2" key="3">
    <citation type="submission" date="2025-09" db="UniProtKB">
        <authorList>
            <consortium name="Ensembl"/>
        </authorList>
    </citation>
    <scope>IDENTIFICATION</scope>
</reference>
<keyword evidence="3" id="KW-1185">Reference proteome</keyword>
<dbReference type="InParanoid" id="A0A803TDP1"/>
<sequence>MVAVAAWLLLPFSFLFGASAVEAVVPEPLLQGTEFTFLLLAERRESFYVVAPGNGSMEVESSLGAGGKE</sequence>
<name>A0A803TDP1_ANOCA</name>
<accession>A0A803TDP1</accession>
<keyword evidence="1" id="KW-0732">Signal</keyword>
<protein>
    <submittedName>
        <fullName evidence="2">Uncharacterized protein</fullName>
    </submittedName>
</protein>
<dbReference type="Proteomes" id="UP000001646">
    <property type="component" value="Unplaced"/>
</dbReference>